<dbReference type="EMBL" id="CP136920">
    <property type="protein sequence ID" value="WOO43466.1"/>
    <property type="molecule type" value="Genomic_DNA"/>
</dbReference>
<dbReference type="RefSeq" id="WP_317836022.1">
    <property type="nucleotide sequence ID" value="NZ_CP136920.1"/>
</dbReference>
<feature type="transmembrane region" description="Helical" evidence="1">
    <location>
        <begin position="219"/>
        <end position="246"/>
    </location>
</feature>
<feature type="domain" description="CAAX prenyl protease 2/Lysostaphin resistance protein A-like" evidence="2">
    <location>
        <begin position="185"/>
        <end position="270"/>
    </location>
</feature>
<dbReference type="PANTHER" id="PTHR36435">
    <property type="entry name" value="SLR1288 PROTEIN"/>
    <property type="match status" value="1"/>
</dbReference>
<evidence type="ECO:0000256" key="1">
    <source>
        <dbReference type="SAM" id="Phobius"/>
    </source>
</evidence>
<dbReference type="AlphaFoldDB" id="A0AAQ3LDH0"/>
<dbReference type="InterPro" id="IPR003675">
    <property type="entry name" value="Rce1/LyrA-like_dom"/>
</dbReference>
<evidence type="ECO:0000313" key="3">
    <source>
        <dbReference type="EMBL" id="WOO43466.1"/>
    </source>
</evidence>
<dbReference type="GO" id="GO:0004175">
    <property type="term" value="F:endopeptidase activity"/>
    <property type="evidence" value="ECO:0007669"/>
    <property type="project" value="UniProtKB-ARBA"/>
</dbReference>
<name>A0AAQ3LDH0_9BACT</name>
<feature type="transmembrane region" description="Helical" evidence="1">
    <location>
        <begin position="49"/>
        <end position="73"/>
    </location>
</feature>
<feature type="transmembrane region" description="Helical" evidence="1">
    <location>
        <begin position="85"/>
        <end position="108"/>
    </location>
</feature>
<gene>
    <name evidence="3" type="ORF">RZN69_10230</name>
</gene>
<keyword evidence="1" id="KW-0812">Transmembrane</keyword>
<sequence length="300" mass="33259">MGDEISVPLLLLTAYIWVIILGGLTGLVIDLRKDAKSDCMLLQSWNLSWIDFGLGTWIFVVATILAAPSFAYYALELLDVPVDDLALSSLISGAAFHGIALLLIVLALKRRSTANMKLSPNRLRLPEILKTTALYYFSGIFLTLVFSKIWEVILTYLESLGLAPAVQPQDLVTIFAEGGFGLVSIGLMVLAVVIAPITEELIFRAGIYRFFKGRFSARFALITSSLLFAMMHMNTMSFLPLFLLGMLLCRSYERSGNILVPIGFHALFNANNIFLLLFQAEVEPMLEDMATGMLLMSNIW</sequence>
<protein>
    <submittedName>
        <fullName evidence="3">CPBP family intramembrane glutamic endopeptidase</fullName>
        <ecNumber evidence="3">3.4.-.-</ecNumber>
    </submittedName>
</protein>
<feature type="transmembrane region" description="Helical" evidence="1">
    <location>
        <begin position="174"/>
        <end position="198"/>
    </location>
</feature>
<keyword evidence="3" id="KW-0378">Hydrolase</keyword>
<reference evidence="3 4" key="1">
    <citation type="submission" date="2023-10" db="EMBL/GenBank/DDBJ databases">
        <title>Rubellicoccus peritrichatus gen. nov., sp. nov., isolated from an algae of coral reef tank.</title>
        <authorList>
            <person name="Luo J."/>
        </authorList>
    </citation>
    <scope>NUCLEOTIDE SEQUENCE [LARGE SCALE GENOMIC DNA]</scope>
    <source>
        <strain evidence="3 4">CR14</strain>
    </source>
</reference>
<organism evidence="3 4">
    <name type="scientific">Rubellicoccus peritrichatus</name>
    <dbReference type="NCBI Taxonomy" id="3080537"/>
    <lineage>
        <taxon>Bacteria</taxon>
        <taxon>Pseudomonadati</taxon>
        <taxon>Verrucomicrobiota</taxon>
        <taxon>Opitutia</taxon>
        <taxon>Puniceicoccales</taxon>
        <taxon>Cerasicoccaceae</taxon>
        <taxon>Rubellicoccus</taxon>
    </lineage>
</organism>
<keyword evidence="1" id="KW-0472">Membrane</keyword>
<dbReference type="EC" id="3.4.-.-" evidence="3"/>
<dbReference type="Proteomes" id="UP001304300">
    <property type="component" value="Chromosome"/>
</dbReference>
<proteinExistence type="predicted"/>
<dbReference type="Pfam" id="PF02517">
    <property type="entry name" value="Rce1-like"/>
    <property type="match status" value="1"/>
</dbReference>
<dbReference type="InterPro" id="IPR052710">
    <property type="entry name" value="CAAX_protease"/>
</dbReference>
<dbReference type="PANTHER" id="PTHR36435:SF1">
    <property type="entry name" value="CAAX AMINO TERMINAL PROTEASE FAMILY PROTEIN"/>
    <property type="match status" value="1"/>
</dbReference>
<keyword evidence="1" id="KW-1133">Transmembrane helix</keyword>
<feature type="transmembrane region" description="Helical" evidence="1">
    <location>
        <begin position="6"/>
        <end position="29"/>
    </location>
</feature>
<feature type="transmembrane region" description="Helical" evidence="1">
    <location>
        <begin position="133"/>
        <end position="154"/>
    </location>
</feature>
<feature type="transmembrane region" description="Helical" evidence="1">
    <location>
        <begin position="258"/>
        <end position="278"/>
    </location>
</feature>
<dbReference type="KEGG" id="puo:RZN69_10230"/>
<dbReference type="GO" id="GO:0080120">
    <property type="term" value="P:CAAX-box protein maturation"/>
    <property type="evidence" value="ECO:0007669"/>
    <property type="project" value="UniProtKB-ARBA"/>
</dbReference>
<accession>A0AAQ3LDH0</accession>
<evidence type="ECO:0000259" key="2">
    <source>
        <dbReference type="Pfam" id="PF02517"/>
    </source>
</evidence>
<keyword evidence="4" id="KW-1185">Reference proteome</keyword>
<evidence type="ECO:0000313" key="4">
    <source>
        <dbReference type="Proteomes" id="UP001304300"/>
    </source>
</evidence>